<dbReference type="Proteomes" id="UP001447188">
    <property type="component" value="Unassembled WGS sequence"/>
</dbReference>
<dbReference type="InterPro" id="IPR036047">
    <property type="entry name" value="F-box-like_dom_sf"/>
</dbReference>
<dbReference type="EMBL" id="JBBBZM010000134">
    <property type="protein sequence ID" value="KAL0633183.1"/>
    <property type="molecule type" value="Genomic_DNA"/>
</dbReference>
<reference evidence="2 3" key="1">
    <citation type="submission" date="2024-02" db="EMBL/GenBank/DDBJ databases">
        <title>Discinaceae phylogenomics.</title>
        <authorList>
            <person name="Dirks A.C."/>
            <person name="James T.Y."/>
        </authorList>
    </citation>
    <scope>NUCLEOTIDE SEQUENCE [LARGE SCALE GENOMIC DNA]</scope>
    <source>
        <strain evidence="2 3">ACD0624</strain>
    </source>
</reference>
<dbReference type="InterPro" id="IPR001810">
    <property type="entry name" value="F-box_dom"/>
</dbReference>
<comment type="caution">
    <text evidence="2">The sequence shown here is derived from an EMBL/GenBank/DDBJ whole genome shotgun (WGS) entry which is preliminary data.</text>
</comment>
<evidence type="ECO:0000313" key="2">
    <source>
        <dbReference type="EMBL" id="KAL0633183.1"/>
    </source>
</evidence>
<feature type="domain" description="F-box" evidence="1">
    <location>
        <begin position="383"/>
        <end position="417"/>
    </location>
</feature>
<keyword evidence="3" id="KW-1185">Reference proteome</keyword>
<dbReference type="Pfam" id="PF12937">
    <property type="entry name" value="F-box-like"/>
    <property type="match status" value="1"/>
</dbReference>
<proteinExistence type="predicted"/>
<gene>
    <name evidence="2" type="ORF">Q9L58_007924</name>
</gene>
<sequence>MGTKALRVYRVRGRYYCIREYFSGNPTGVGRQVVDEIPDDPGEFENWKCLKIAYFQEEEARFKDYAETRPWPRNQFDFWGYAFRPSRIPPSFDFHINWVYIVDLDDSMFTVAESVKSKRQFRLDNIPRWLFEDSSDYGGVMTAAVPTDYLAEFRTVAGPDMSLVAIYMTCSPKIQPMYETFQKEQFSVPQTLRLTLLNRFVERFSMTFQDLNSGTKKDSFSFRQLTYAILSLCNIGADFCLKRERLWWNYNKVIGTESEATLDYDIPDTVTYWLNDVLVVLEPRIYVQQYLHAAIGRAIQIAQSKRRPTVVAIICSLDLVVLANINTNPAGTYVVHTRNLLLCPENELGRRWTTLESHPTEGIVALFELFATHLPAPTSFPGRLPTELCYDIFNFCEPSTRLTLASTCRLFRRIASEQITLEGWTLLRPWDHNDASFVALPGPCVVVLMESSKVTYDGLKVCLFSGRYNLELKLPLLNISRTGNEGYPGCGCCVGLVNSTPGKLSLAVR</sequence>
<dbReference type="CDD" id="cd09917">
    <property type="entry name" value="F-box_SF"/>
    <property type="match status" value="1"/>
</dbReference>
<accession>A0ABR3GBD9</accession>
<dbReference type="SUPFAM" id="SSF81383">
    <property type="entry name" value="F-box domain"/>
    <property type="match status" value="1"/>
</dbReference>
<protein>
    <recommendedName>
        <fullName evidence="1">F-box domain-containing protein</fullName>
    </recommendedName>
</protein>
<evidence type="ECO:0000259" key="1">
    <source>
        <dbReference type="Pfam" id="PF12937"/>
    </source>
</evidence>
<evidence type="ECO:0000313" key="3">
    <source>
        <dbReference type="Proteomes" id="UP001447188"/>
    </source>
</evidence>
<organism evidence="2 3">
    <name type="scientific">Discina gigas</name>
    <dbReference type="NCBI Taxonomy" id="1032678"/>
    <lineage>
        <taxon>Eukaryota</taxon>
        <taxon>Fungi</taxon>
        <taxon>Dikarya</taxon>
        <taxon>Ascomycota</taxon>
        <taxon>Pezizomycotina</taxon>
        <taxon>Pezizomycetes</taxon>
        <taxon>Pezizales</taxon>
        <taxon>Discinaceae</taxon>
        <taxon>Discina</taxon>
    </lineage>
</organism>
<name>A0ABR3GBD9_9PEZI</name>